<name>A0A927R477_9ACTN</name>
<keyword evidence="1" id="KW-0812">Transmembrane</keyword>
<feature type="transmembrane region" description="Helical" evidence="1">
    <location>
        <begin position="44"/>
        <end position="65"/>
    </location>
</feature>
<proteinExistence type="predicted"/>
<comment type="caution">
    <text evidence="3">The sequence shown here is derived from an EMBL/GenBank/DDBJ whole genome shotgun (WGS) entry which is preliminary data.</text>
</comment>
<keyword evidence="1" id="KW-1133">Transmembrane helix</keyword>
<evidence type="ECO:0000259" key="2">
    <source>
        <dbReference type="Pfam" id="PF00487"/>
    </source>
</evidence>
<evidence type="ECO:0000313" key="4">
    <source>
        <dbReference type="Proteomes" id="UP000649753"/>
    </source>
</evidence>
<reference evidence="3" key="1">
    <citation type="submission" date="2020-10" db="EMBL/GenBank/DDBJ databases">
        <title>Sequencing the genomes of 1000 actinobacteria strains.</title>
        <authorList>
            <person name="Klenk H.-P."/>
        </authorList>
    </citation>
    <scope>NUCLEOTIDE SEQUENCE</scope>
    <source>
        <strain evidence="3">DSM 46832</strain>
    </source>
</reference>
<accession>A0A927R477</accession>
<feature type="domain" description="Fatty acid desaturase" evidence="2">
    <location>
        <begin position="63"/>
        <end position="325"/>
    </location>
</feature>
<sequence length="355" mass="39812">MTTVGSVIDRPASAARGSDYGQLLKRVKDAGLLDRRAGYYTFKIMTTVLAFAGAWVAFVVIGPSWWQLGTAALLAVLYTQVAFIGHDAGHKQIFRTRRANYLLGVAVGNLGVGLSYGWWIDKHNRHHAHPNEVGSDPDIEPGVLVFTGWHAPLRSRALRLWRRLQAYMFFPLLLLEGLNLHVASVRALAGPTVRSRAYRALEITLFAVHTVGYLTMVFLVLPPWQAIAFIAVHQALFGLYMGCSFAPNHKGMPVLTADDDLDYLRRQVLTSRNIRGGRLVDFLLGGLNYQIEHHLFPNMPRPNLRRSQQLIRRFCAEHDVSYTETGPFASYRQVLRHLHQVGRPDADPTPLTQDG</sequence>
<protein>
    <submittedName>
        <fullName evidence="3">Fatty acid desaturase</fullName>
    </submittedName>
</protein>
<keyword evidence="4" id="KW-1185">Reference proteome</keyword>
<dbReference type="AlphaFoldDB" id="A0A927R477"/>
<dbReference type="GO" id="GO:0016020">
    <property type="term" value="C:membrane"/>
    <property type="evidence" value="ECO:0007669"/>
    <property type="project" value="TreeGrafter"/>
</dbReference>
<evidence type="ECO:0000313" key="3">
    <source>
        <dbReference type="EMBL" id="MBE1486284.1"/>
    </source>
</evidence>
<dbReference type="Pfam" id="PF00487">
    <property type="entry name" value="FA_desaturase"/>
    <property type="match status" value="1"/>
</dbReference>
<feature type="transmembrane region" description="Helical" evidence="1">
    <location>
        <begin position="200"/>
        <end position="221"/>
    </location>
</feature>
<dbReference type="InterPro" id="IPR012171">
    <property type="entry name" value="Fatty_acid_desaturase"/>
</dbReference>
<feature type="transmembrane region" description="Helical" evidence="1">
    <location>
        <begin position="101"/>
        <end position="120"/>
    </location>
</feature>
<feature type="transmembrane region" description="Helical" evidence="1">
    <location>
        <begin position="71"/>
        <end position="89"/>
    </location>
</feature>
<dbReference type="PANTHER" id="PTHR19353:SF19">
    <property type="entry name" value="DELTA(5) FATTY ACID DESATURASE C-RELATED"/>
    <property type="match status" value="1"/>
</dbReference>
<dbReference type="InterPro" id="IPR005804">
    <property type="entry name" value="FA_desaturase_dom"/>
</dbReference>
<dbReference type="Proteomes" id="UP000649753">
    <property type="component" value="Unassembled WGS sequence"/>
</dbReference>
<dbReference type="PIRSF" id="PIRSF015921">
    <property type="entry name" value="FA_sphinglp_des"/>
    <property type="match status" value="1"/>
</dbReference>
<gene>
    <name evidence="3" type="ORF">H4W31_001922</name>
</gene>
<dbReference type="CDD" id="cd03506">
    <property type="entry name" value="Delta6-FADS-like"/>
    <property type="match status" value="1"/>
</dbReference>
<dbReference type="GO" id="GO:0008610">
    <property type="term" value="P:lipid biosynthetic process"/>
    <property type="evidence" value="ECO:0007669"/>
    <property type="project" value="UniProtKB-ARBA"/>
</dbReference>
<evidence type="ECO:0000256" key="1">
    <source>
        <dbReference type="SAM" id="Phobius"/>
    </source>
</evidence>
<dbReference type="GO" id="GO:0016717">
    <property type="term" value="F:oxidoreductase activity, acting on paired donors, with oxidation of a pair of donors resulting in the reduction of molecular oxygen to two molecules of water"/>
    <property type="evidence" value="ECO:0007669"/>
    <property type="project" value="TreeGrafter"/>
</dbReference>
<dbReference type="PANTHER" id="PTHR19353">
    <property type="entry name" value="FATTY ACID DESATURASE 2"/>
    <property type="match status" value="1"/>
</dbReference>
<organism evidence="3 4">
    <name type="scientific">Plantactinospora soyae</name>
    <dbReference type="NCBI Taxonomy" id="1544732"/>
    <lineage>
        <taxon>Bacteria</taxon>
        <taxon>Bacillati</taxon>
        <taxon>Actinomycetota</taxon>
        <taxon>Actinomycetes</taxon>
        <taxon>Micromonosporales</taxon>
        <taxon>Micromonosporaceae</taxon>
        <taxon>Plantactinospora</taxon>
    </lineage>
</organism>
<feature type="transmembrane region" description="Helical" evidence="1">
    <location>
        <begin position="166"/>
        <end position="188"/>
    </location>
</feature>
<keyword evidence="1" id="KW-0472">Membrane</keyword>
<dbReference type="EMBL" id="JADBEB010000001">
    <property type="protein sequence ID" value="MBE1486284.1"/>
    <property type="molecule type" value="Genomic_DNA"/>
</dbReference>
<dbReference type="RefSeq" id="WP_192766333.1">
    <property type="nucleotide sequence ID" value="NZ_JADBEB010000001.1"/>
</dbReference>